<proteinExistence type="predicted"/>
<evidence type="ECO:0000313" key="1">
    <source>
        <dbReference type="EMBL" id="DAD74577.1"/>
    </source>
</evidence>
<organism evidence="1">
    <name type="scientific">Myoviridae sp. ctZgq1</name>
    <dbReference type="NCBI Taxonomy" id="2826666"/>
    <lineage>
        <taxon>Viruses</taxon>
        <taxon>Duplodnaviria</taxon>
        <taxon>Heunggongvirae</taxon>
        <taxon>Uroviricota</taxon>
        <taxon>Caudoviricetes</taxon>
    </lineage>
</organism>
<accession>A0A8S5LX01</accession>
<protein>
    <submittedName>
        <fullName evidence="1">Uncharacterized protein</fullName>
    </submittedName>
</protein>
<reference evidence="1" key="1">
    <citation type="journal article" date="2021" name="Proc. Natl. Acad. Sci. U.S.A.">
        <title>A Catalog of Tens of Thousands of Viruses from Human Metagenomes Reveals Hidden Associations with Chronic Diseases.</title>
        <authorList>
            <person name="Tisza M.J."/>
            <person name="Buck C.B."/>
        </authorList>
    </citation>
    <scope>NUCLEOTIDE SEQUENCE</scope>
    <source>
        <strain evidence="1">CtZgq1</strain>
    </source>
</reference>
<sequence>MLNRSIINTPPLNENRNEPVSASSIIIFENFLRYYLVRILCVNVCMQVL</sequence>
<dbReference type="EMBL" id="BK014762">
    <property type="protein sequence ID" value="DAD74577.1"/>
    <property type="molecule type" value="Genomic_DNA"/>
</dbReference>
<name>A0A8S5LX01_9CAUD</name>